<feature type="transmembrane region" description="Helical" evidence="2">
    <location>
        <begin position="269"/>
        <end position="290"/>
    </location>
</feature>
<sequence>MADSDRRRLINDQSFSYDPPEPFIPTPPSSTFTPPSPRGGARNRPTYHRLTSSADEQNYTTIQEHEDEDIADTLRRRESDGLGIASATSTSPNRTRRVSVQSIPRRPIGTHSRQSSTGTTPATEPFASPNAVNTSFGSNNTAYDGPGGRIDNSAEDIAGYAKRSVSSLHSSFNQQYPYPQNTPQSTKTTPSVKSAYEPHFHPGEGCPTRKHFFQGRANWLAISILVLAVFSTVFSGIYFIIACVGPRYGKTIHTNGRLTSSTASVLTQLFAKLIELSYVTVFVAFLGQVLSRRAFSKRSGGVTLAEMSMRNWIMQPGTMITHYESLKYAALTILGVASLMAAVLAMLYTTAADALVQPQLKFGPWETRFMQGNVRSSFANANFVAQECSTPIRRDMMGEVDVGGTTCLQIEHAGQAFKNYAKYLSNWNEIASSGNGSSVLAERPKGFGLFNENTTVEASFIQQVDVTEISTAAGRIINNVSLAMPHAGVSSAARNPDNGILQPQELDGLGVYSLRASVPSPVVHVLCANMNKTELTPLVYQLMANLTQAEVTSNWTAEFNWTKFSDFKNKTVVDDIFGWKKNAETPELSQHPPVFSTLPIEFNTILNNSGFLYGRESVYVLAKGPLNFADTHGSEYALCQLKTSYTANCSTTFSATASGASLNANCEDPLDDMRYIKSLWNASTPVSLDWPYIASEWGNALSLNAGAFNGNASNARLLTQLMLKTAQLSPNLPSIAEALSVLAGCTLLMSAQDTPFVTFWNYSAPINNILDTPRIQYFNATIRAQQFASGGTQPYQRAFIIVLALVFFTNLLVLLYLAFNRGLVTDFSEPPNLFTLAVNSPPSELLAGSCGGGPQGEEYRVAWCVGMEGEHLFMAGEEPVGGRRGKVRESTGGAGETPLEEIELREGGGLGVASTVASPIGRMYSKLSKRKSIL</sequence>
<dbReference type="EMBL" id="ML977146">
    <property type="protein sequence ID" value="KAF1989030.1"/>
    <property type="molecule type" value="Genomic_DNA"/>
</dbReference>
<feature type="compositionally biased region" description="Basic and acidic residues" evidence="1">
    <location>
        <begin position="1"/>
        <end position="10"/>
    </location>
</feature>
<feature type="compositionally biased region" description="Polar residues" evidence="1">
    <location>
        <begin position="111"/>
        <end position="122"/>
    </location>
</feature>
<feature type="region of interest" description="Disordered" evidence="1">
    <location>
        <begin position="1"/>
        <end position="147"/>
    </location>
</feature>
<feature type="transmembrane region" description="Helical" evidence="2">
    <location>
        <begin position="328"/>
        <end position="348"/>
    </location>
</feature>
<dbReference type="AlphaFoldDB" id="A0A6G1H7N0"/>
<feature type="compositionally biased region" description="Pro residues" evidence="1">
    <location>
        <begin position="19"/>
        <end position="28"/>
    </location>
</feature>
<evidence type="ECO:0000313" key="3">
    <source>
        <dbReference type="EMBL" id="KAF1989030.1"/>
    </source>
</evidence>
<gene>
    <name evidence="3" type="ORF">K402DRAFT_350647</name>
</gene>
<dbReference type="Proteomes" id="UP000800041">
    <property type="component" value="Unassembled WGS sequence"/>
</dbReference>
<accession>A0A6G1H7N0</accession>
<feature type="transmembrane region" description="Helical" evidence="2">
    <location>
        <begin position="219"/>
        <end position="241"/>
    </location>
</feature>
<name>A0A6G1H7N0_9PEZI</name>
<keyword evidence="2" id="KW-1133">Transmembrane helix</keyword>
<evidence type="ECO:0000256" key="1">
    <source>
        <dbReference type="SAM" id="MobiDB-lite"/>
    </source>
</evidence>
<feature type="region of interest" description="Disordered" evidence="1">
    <location>
        <begin position="172"/>
        <end position="195"/>
    </location>
</feature>
<keyword evidence="4" id="KW-1185">Reference proteome</keyword>
<proteinExistence type="predicted"/>
<dbReference type="OrthoDB" id="4721035at2759"/>
<evidence type="ECO:0000256" key="2">
    <source>
        <dbReference type="SAM" id="Phobius"/>
    </source>
</evidence>
<feature type="compositionally biased region" description="Low complexity" evidence="1">
    <location>
        <begin position="173"/>
        <end position="184"/>
    </location>
</feature>
<evidence type="ECO:0000313" key="4">
    <source>
        <dbReference type="Proteomes" id="UP000800041"/>
    </source>
</evidence>
<reference evidence="3" key="1">
    <citation type="journal article" date="2020" name="Stud. Mycol.">
        <title>101 Dothideomycetes genomes: a test case for predicting lifestyles and emergence of pathogens.</title>
        <authorList>
            <person name="Haridas S."/>
            <person name="Albert R."/>
            <person name="Binder M."/>
            <person name="Bloem J."/>
            <person name="Labutti K."/>
            <person name="Salamov A."/>
            <person name="Andreopoulos B."/>
            <person name="Baker S."/>
            <person name="Barry K."/>
            <person name="Bills G."/>
            <person name="Bluhm B."/>
            <person name="Cannon C."/>
            <person name="Castanera R."/>
            <person name="Culley D."/>
            <person name="Daum C."/>
            <person name="Ezra D."/>
            <person name="Gonzalez J."/>
            <person name="Henrissat B."/>
            <person name="Kuo A."/>
            <person name="Liang C."/>
            <person name="Lipzen A."/>
            <person name="Lutzoni F."/>
            <person name="Magnuson J."/>
            <person name="Mondo S."/>
            <person name="Nolan M."/>
            <person name="Ohm R."/>
            <person name="Pangilinan J."/>
            <person name="Park H.-J."/>
            <person name="Ramirez L."/>
            <person name="Alfaro M."/>
            <person name="Sun H."/>
            <person name="Tritt A."/>
            <person name="Yoshinaga Y."/>
            <person name="Zwiers L.-H."/>
            <person name="Turgeon B."/>
            <person name="Goodwin S."/>
            <person name="Spatafora J."/>
            <person name="Crous P."/>
            <person name="Grigoriev I."/>
        </authorList>
    </citation>
    <scope>NUCLEOTIDE SEQUENCE</scope>
    <source>
        <strain evidence="3">CBS 113979</strain>
    </source>
</reference>
<feature type="compositionally biased region" description="Polar residues" evidence="1">
    <location>
        <begin position="86"/>
        <end position="102"/>
    </location>
</feature>
<feature type="compositionally biased region" description="Polar residues" evidence="1">
    <location>
        <begin position="49"/>
        <end position="62"/>
    </location>
</feature>
<feature type="transmembrane region" description="Helical" evidence="2">
    <location>
        <begin position="798"/>
        <end position="819"/>
    </location>
</feature>
<keyword evidence="2" id="KW-0812">Transmembrane</keyword>
<organism evidence="3 4">
    <name type="scientific">Aulographum hederae CBS 113979</name>
    <dbReference type="NCBI Taxonomy" id="1176131"/>
    <lineage>
        <taxon>Eukaryota</taxon>
        <taxon>Fungi</taxon>
        <taxon>Dikarya</taxon>
        <taxon>Ascomycota</taxon>
        <taxon>Pezizomycotina</taxon>
        <taxon>Dothideomycetes</taxon>
        <taxon>Pleosporomycetidae</taxon>
        <taxon>Aulographales</taxon>
        <taxon>Aulographaceae</taxon>
    </lineage>
</organism>
<keyword evidence="2" id="KW-0472">Membrane</keyword>
<protein>
    <submittedName>
        <fullName evidence="3">Uncharacterized protein</fullName>
    </submittedName>
</protein>
<feature type="compositionally biased region" description="Polar residues" evidence="1">
    <location>
        <begin position="130"/>
        <end position="142"/>
    </location>
</feature>